<dbReference type="Pfam" id="PF06912">
    <property type="entry name" value="DUF1275"/>
    <property type="match status" value="1"/>
</dbReference>
<feature type="transmembrane region" description="Helical" evidence="1">
    <location>
        <begin position="126"/>
        <end position="144"/>
    </location>
</feature>
<name>A0A852VJM6_9BACT</name>
<dbReference type="PANTHER" id="PTHR37314">
    <property type="entry name" value="SLR0142 PROTEIN"/>
    <property type="match status" value="1"/>
</dbReference>
<dbReference type="Proteomes" id="UP000564385">
    <property type="component" value="Unassembled WGS sequence"/>
</dbReference>
<keyword evidence="1" id="KW-1133">Transmembrane helix</keyword>
<dbReference type="InterPro" id="IPR010699">
    <property type="entry name" value="DUF1275"/>
</dbReference>
<sequence>MPDTLYHWVGPHRIHMALDTTPQPSSLTDAVLLASAGGMLDAVVFLNHGHVFANAMTGNVIFLGIAVVGQQWREVIPHVIPILGFFAGVTTSRHLRSRATHAAIIGLTFEIVSLFALGWLPLDFPHMAFTGIIAYVAALQVASFRRVDRFAFNSTFITGNLRDAVEGLYDGLAPSSTPEVREKGRSQAFDLGLICLCFLAGAIVGAWGAPRFGNHSLWMAEPLLLTLALRLLSGPGSPISPTTGFHS</sequence>
<keyword evidence="1" id="KW-0812">Transmembrane</keyword>
<feature type="transmembrane region" description="Helical" evidence="1">
    <location>
        <begin position="51"/>
        <end position="69"/>
    </location>
</feature>
<organism evidence="2 3">
    <name type="scientific">Tunturiibacter lichenicola</name>
    <dbReference type="NCBI Taxonomy" id="2051959"/>
    <lineage>
        <taxon>Bacteria</taxon>
        <taxon>Pseudomonadati</taxon>
        <taxon>Acidobacteriota</taxon>
        <taxon>Terriglobia</taxon>
        <taxon>Terriglobales</taxon>
        <taxon>Acidobacteriaceae</taxon>
        <taxon>Tunturiibacter</taxon>
    </lineage>
</organism>
<feature type="transmembrane region" description="Helical" evidence="1">
    <location>
        <begin position="191"/>
        <end position="209"/>
    </location>
</feature>
<accession>A0A852VJM6</accession>
<dbReference type="PANTHER" id="PTHR37314:SF4">
    <property type="entry name" value="UPF0700 TRANSMEMBRANE PROTEIN YOAK"/>
    <property type="match status" value="1"/>
</dbReference>
<reference evidence="2 3" key="1">
    <citation type="submission" date="2020-07" db="EMBL/GenBank/DDBJ databases">
        <title>Genomic Encyclopedia of Type Strains, Phase IV (KMG-V): Genome sequencing to study the core and pangenomes of soil and plant-associated prokaryotes.</title>
        <authorList>
            <person name="Whitman W."/>
        </authorList>
    </citation>
    <scope>NUCLEOTIDE SEQUENCE [LARGE SCALE GENOMIC DNA]</scope>
    <source>
        <strain evidence="2 3">M8UP22</strain>
    </source>
</reference>
<gene>
    <name evidence="2" type="ORF">HDF08_004066</name>
</gene>
<evidence type="ECO:0000313" key="3">
    <source>
        <dbReference type="Proteomes" id="UP000564385"/>
    </source>
</evidence>
<comment type="caution">
    <text evidence="2">The sequence shown here is derived from an EMBL/GenBank/DDBJ whole genome shotgun (WGS) entry which is preliminary data.</text>
</comment>
<protein>
    <submittedName>
        <fullName evidence="2">Uncharacterized membrane protein YoaK (UPF0700 family)</fullName>
    </submittedName>
</protein>
<feature type="transmembrane region" description="Helical" evidence="1">
    <location>
        <begin position="102"/>
        <end position="120"/>
    </location>
</feature>
<dbReference type="EMBL" id="JACCCU010000003">
    <property type="protein sequence ID" value="NYF91947.1"/>
    <property type="molecule type" value="Genomic_DNA"/>
</dbReference>
<dbReference type="AlphaFoldDB" id="A0A852VJM6"/>
<proteinExistence type="predicted"/>
<evidence type="ECO:0000313" key="2">
    <source>
        <dbReference type="EMBL" id="NYF91947.1"/>
    </source>
</evidence>
<keyword evidence="1" id="KW-0472">Membrane</keyword>
<evidence type="ECO:0000256" key="1">
    <source>
        <dbReference type="SAM" id="Phobius"/>
    </source>
</evidence>